<sequence>MAIDQDADTLFFAVHVSHSFSGGVTPRHGGGCVGLRALPEVQPTLDTLQSERVWLTFRHPVPHRCLSATVEVKWRK</sequence>
<evidence type="ECO:0000313" key="1">
    <source>
        <dbReference type="EMBL" id="KAF7287832.1"/>
    </source>
</evidence>
<organism evidence="1 2">
    <name type="scientific">Rhynchophorus ferrugineus</name>
    <name type="common">Red palm weevil</name>
    <name type="synonym">Curculio ferrugineus</name>
    <dbReference type="NCBI Taxonomy" id="354439"/>
    <lineage>
        <taxon>Eukaryota</taxon>
        <taxon>Metazoa</taxon>
        <taxon>Ecdysozoa</taxon>
        <taxon>Arthropoda</taxon>
        <taxon>Hexapoda</taxon>
        <taxon>Insecta</taxon>
        <taxon>Pterygota</taxon>
        <taxon>Neoptera</taxon>
        <taxon>Endopterygota</taxon>
        <taxon>Coleoptera</taxon>
        <taxon>Polyphaga</taxon>
        <taxon>Cucujiformia</taxon>
        <taxon>Curculionidae</taxon>
        <taxon>Dryophthorinae</taxon>
        <taxon>Rhynchophorus</taxon>
    </lineage>
</organism>
<name>A0A834J3M3_RHYFE</name>
<keyword evidence="2" id="KW-1185">Reference proteome</keyword>
<evidence type="ECO:0000313" key="2">
    <source>
        <dbReference type="Proteomes" id="UP000625711"/>
    </source>
</evidence>
<proteinExistence type="predicted"/>
<gene>
    <name evidence="1" type="ORF">GWI33_000185</name>
</gene>
<reference evidence="1" key="1">
    <citation type="submission" date="2020-08" db="EMBL/GenBank/DDBJ databases">
        <title>Genome sequencing and assembly of the red palm weevil Rhynchophorus ferrugineus.</title>
        <authorList>
            <person name="Dias G.B."/>
            <person name="Bergman C.M."/>
            <person name="Manee M."/>
        </authorList>
    </citation>
    <scope>NUCLEOTIDE SEQUENCE</scope>
    <source>
        <strain evidence="1">AA-2017</strain>
        <tissue evidence="1">Whole larva</tissue>
    </source>
</reference>
<dbReference type="AlphaFoldDB" id="A0A834J3M3"/>
<protein>
    <submittedName>
        <fullName evidence="1">Uncharacterized protein</fullName>
    </submittedName>
</protein>
<accession>A0A834J3M3</accession>
<dbReference type="Proteomes" id="UP000625711">
    <property type="component" value="Unassembled WGS sequence"/>
</dbReference>
<comment type="caution">
    <text evidence="1">The sequence shown here is derived from an EMBL/GenBank/DDBJ whole genome shotgun (WGS) entry which is preliminary data.</text>
</comment>
<dbReference type="EMBL" id="JAACXV010000002">
    <property type="protein sequence ID" value="KAF7287832.1"/>
    <property type="molecule type" value="Genomic_DNA"/>
</dbReference>